<evidence type="ECO:0000313" key="2">
    <source>
        <dbReference type="Proteomes" id="UP000028999"/>
    </source>
</evidence>
<organism evidence="1 2">
    <name type="scientific">Brassica napus</name>
    <name type="common">Rape</name>
    <dbReference type="NCBI Taxonomy" id="3708"/>
    <lineage>
        <taxon>Eukaryota</taxon>
        <taxon>Viridiplantae</taxon>
        <taxon>Streptophyta</taxon>
        <taxon>Embryophyta</taxon>
        <taxon>Tracheophyta</taxon>
        <taxon>Spermatophyta</taxon>
        <taxon>Magnoliopsida</taxon>
        <taxon>eudicotyledons</taxon>
        <taxon>Gunneridae</taxon>
        <taxon>Pentapetalae</taxon>
        <taxon>rosids</taxon>
        <taxon>malvids</taxon>
        <taxon>Brassicales</taxon>
        <taxon>Brassicaceae</taxon>
        <taxon>Brassiceae</taxon>
        <taxon>Brassica</taxon>
    </lineage>
</organism>
<protein>
    <submittedName>
        <fullName evidence="1">BnaC07g03510D protein</fullName>
    </submittedName>
</protein>
<dbReference type="PaxDb" id="3708-A0A078GIF4"/>
<dbReference type="STRING" id="3708.A0A078GIF4"/>
<evidence type="ECO:0000313" key="1">
    <source>
        <dbReference type="EMBL" id="CDY25156.1"/>
    </source>
</evidence>
<dbReference type="SMR" id="A0A078GIF4"/>
<gene>
    <name evidence="1" type="primary">BnaC07g03510D</name>
    <name evidence="1" type="ORF">GSBRNA2T00029069001</name>
</gene>
<dbReference type="Gramene" id="CDY25156">
    <property type="protein sequence ID" value="CDY25156"/>
    <property type="gene ID" value="GSBRNA2T00029069001"/>
</dbReference>
<proteinExistence type="predicted"/>
<reference evidence="1 2" key="1">
    <citation type="journal article" date="2014" name="Science">
        <title>Plant genetics. Early allopolyploid evolution in the post-Neolithic Brassica napus oilseed genome.</title>
        <authorList>
            <person name="Chalhoub B."/>
            <person name="Denoeud F."/>
            <person name="Liu S."/>
            <person name="Parkin I.A."/>
            <person name="Tang H."/>
            <person name="Wang X."/>
            <person name="Chiquet J."/>
            <person name="Belcram H."/>
            <person name="Tong C."/>
            <person name="Samans B."/>
            <person name="Correa M."/>
            <person name="Da Silva C."/>
            <person name="Just J."/>
            <person name="Falentin C."/>
            <person name="Koh C.S."/>
            <person name="Le Clainche I."/>
            <person name="Bernard M."/>
            <person name="Bento P."/>
            <person name="Noel B."/>
            <person name="Labadie K."/>
            <person name="Alberti A."/>
            <person name="Charles M."/>
            <person name="Arnaud D."/>
            <person name="Guo H."/>
            <person name="Daviaud C."/>
            <person name="Alamery S."/>
            <person name="Jabbari K."/>
            <person name="Zhao M."/>
            <person name="Edger P.P."/>
            <person name="Chelaifa H."/>
            <person name="Tack D."/>
            <person name="Lassalle G."/>
            <person name="Mestiri I."/>
            <person name="Schnel N."/>
            <person name="Le Paslier M.C."/>
            <person name="Fan G."/>
            <person name="Renault V."/>
            <person name="Bayer P.E."/>
            <person name="Golicz A.A."/>
            <person name="Manoli S."/>
            <person name="Lee T.H."/>
            <person name="Thi V.H."/>
            <person name="Chalabi S."/>
            <person name="Hu Q."/>
            <person name="Fan C."/>
            <person name="Tollenaere R."/>
            <person name="Lu Y."/>
            <person name="Battail C."/>
            <person name="Shen J."/>
            <person name="Sidebottom C.H."/>
            <person name="Wang X."/>
            <person name="Canaguier A."/>
            <person name="Chauveau A."/>
            <person name="Berard A."/>
            <person name="Deniot G."/>
            <person name="Guan M."/>
            <person name="Liu Z."/>
            <person name="Sun F."/>
            <person name="Lim Y.P."/>
            <person name="Lyons E."/>
            <person name="Town C.D."/>
            <person name="Bancroft I."/>
            <person name="Wang X."/>
            <person name="Meng J."/>
            <person name="Ma J."/>
            <person name="Pires J.C."/>
            <person name="King G.J."/>
            <person name="Brunel D."/>
            <person name="Delourme R."/>
            <person name="Renard M."/>
            <person name="Aury J.M."/>
            <person name="Adams K.L."/>
            <person name="Batley J."/>
            <person name="Snowdon R.J."/>
            <person name="Tost J."/>
            <person name="Edwards D."/>
            <person name="Zhou Y."/>
            <person name="Hua W."/>
            <person name="Sharpe A.G."/>
            <person name="Paterson A.H."/>
            <person name="Guan C."/>
            <person name="Wincker P."/>
        </authorList>
    </citation>
    <scope>NUCLEOTIDE SEQUENCE [LARGE SCALE GENOMIC DNA]</scope>
    <source>
        <strain evidence="2">cv. Darmor-bzh</strain>
    </source>
</reference>
<name>A0A078GIF4_BRANA</name>
<sequence>MNDLMTKSFLSYVELKKQAKIDTESDHVDVEKGDLHQDKLSAFFSEIESIKTLIEEILISYTISRT</sequence>
<dbReference type="Proteomes" id="UP000028999">
    <property type="component" value="Unassembled WGS sequence"/>
</dbReference>
<dbReference type="AlphaFoldDB" id="A0A078GIF4"/>
<dbReference type="EMBL" id="LK032169">
    <property type="protein sequence ID" value="CDY25156.1"/>
    <property type="molecule type" value="Genomic_DNA"/>
</dbReference>
<keyword evidence="2" id="KW-1185">Reference proteome</keyword>
<accession>A0A078GIF4</accession>